<protein>
    <recommendedName>
        <fullName evidence="2">NodB homology domain-containing protein</fullName>
    </recommendedName>
</protein>
<accession>A0ABR7MA28</accession>
<keyword evidence="4" id="KW-1185">Reference proteome</keyword>
<evidence type="ECO:0000313" key="3">
    <source>
        <dbReference type="EMBL" id="MBC6491880.1"/>
    </source>
</evidence>
<keyword evidence="1" id="KW-1133">Transmembrane helix</keyword>
<reference evidence="3 4" key="1">
    <citation type="submission" date="2016-07" db="EMBL/GenBank/DDBJ databases">
        <title>Genome analysis of Flavihumibacter stibioxidans YS-17.</title>
        <authorList>
            <person name="Shi K."/>
            <person name="Han Y."/>
            <person name="Wang G."/>
        </authorList>
    </citation>
    <scope>NUCLEOTIDE SEQUENCE [LARGE SCALE GENOMIC DNA]</scope>
    <source>
        <strain evidence="3 4">YS-17</strain>
    </source>
</reference>
<dbReference type="InterPro" id="IPR050248">
    <property type="entry name" value="Polysacc_deacetylase_ArnD"/>
</dbReference>
<dbReference type="InterPro" id="IPR002509">
    <property type="entry name" value="NODB_dom"/>
</dbReference>
<keyword evidence="1" id="KW-0812">Transmembrane</keyword>
<dbReference type="SUPFAM" id="SSF88713">
    <property type="entry name" value="Glycoside hydrolase/deacetylase"/>
    <property type="match status" value="1"/>
</dbReference>
<dbReference type="RefSeq" id="WP_187257199.1">
    <property type="nucleotide sequence ID" value="NZ_JBHULF010000007.1"/>
</dbReference>
<name>A0ABR7MA28_9BACT</name>
<evidence type="ECO:0000256" key="1">
    <source>
        <dbReference type="SAM" id="Phobius"/>
    </source>
</evidence>
<proteinExistence type="predicted"/>
<dbReference type="Proteomes" id="UP000765802">
    <property type="component" value="Unassembled WGS sequence"/>
</dbReference>
<gene>
    <name evidence="3" type="ORF">BC349_12530</name>
</gene>
<dbReference type="Pfam" id="PF01522">
    <property type="entry name" value="Polysacc_deac_1"/>
    <property type="match status" value="1"/>
</dbReference>
<dbReference type="Gene3D" id="3.20.20.370">
    <property type="entry name" value="Glycoside hydrolase/deacetylase"/>
    <property type="match status" value="1"/>
</dbReference>
<evidence type="ECO:0000259" key="2">
    <source>
        <dbReference type="PROSITE" id="PS51677"/>
    </source>
</evidence>
<sequence>MLNFRNTSIAALVLMLAGWFGGMPTSYYAISLLAYLAVLVWGSARVDSQFYLPVVCSGQNNFSGGGGSRGAAGKGGAAGKKQIAISFDDGPVLQYTPELLRLLKDKSVPAAFFCIGSRVAARPDLLRQAHEAGHLIGNHSYGHAPLFDLYGANRMEKELHATNELVYGIIGHRPRLFRPPYGVTNPNLASAVRRSGMKAIGWNIRSLDTVAKDEGRLFKKLLRSLQPGAILLFHDTAKVTLDILPAFIDEARERGYDFVRLDELINENPYA</sequence>
<feature type="domain" description="NodB homology" evidence="2">
    <location>
        <begin position="81"/>
        <end position="259"/>
    </location>
</feature>
<keyword evidence="1" id="KW-0472">Membrane</keyword>
<comment type="caution">
    <text evidence="3">The sequence shown here is derived from an EMBL/GenBank/DDBJ whole genome shotgun (WGS) entry which is preliminary data.</text>
</comment>
<evidence type="ECO:0000313" key="4">
    <source>
        <dbReference type="Proteomes" id="UP000765802"/>
    </source>
</evidence>
<feature type="transmembrane region" description="Helical" evidence="1">
    <location>
        <begin position="12"/>
        <end position="41"/>
    </location>
</feature>
<dbReference type="PANTHER" id="PTHR10587">
    <property type="entry name" value="GLYCOSYL TRANSFERASE-RELATED"/>
    <property type="match status" value="1"/>
</dbReference>
<organism evidence="3 4">
    <name type="scientific">Flavihumibacter stibioxidans</name>
    <dbReference type="NCBI Taxonomy" id="1834163"/>
    <lineage>
        <taxon>Bacteria</taxon>
        <taxon>Pseudomonadati</taxon>
        <taxon>Bacteroidota</taxon>
        <taxon>Chitinophagia</taxon>
        <taxon>Chitinophagales</taxon>
        <taxon>Chitinophagaceae</taxon>
        <taxon>Flavihumibacter</taxon>
    </lineage>
</organism>
<dbReference type="PROSITE" id="PS51677">
    <property type="entry name" value="NODB"/>
    <property type="match status" value="1"/>
</dbReference>
<dbReference type="InterPro" id="IPR011330">
    <property type="entry name" value="Glyco_hydro/deAcase_b/a-brl"/>
</dbReference>
<dbReference type="CDD" id="cd10917">
    <property type="entry name" value="CE4_NodB_like_6s_7s"/>
    <property type="match status" value="1"/>
</dbReference>
<dbReference type="EMBL" id="MBUA01000023">
    <property type="protein sequence ID" value="MBC6491880.1"/>
    <property type="molecule type" value="Genomic_DNA"/>
</dbReference>